<dbReference type="InterPro" id="IPR025877">
    <property type="entry name" value="MobA-like_NTP_Trfase"/>
</dbReference>
<dbReference type="PANTHER" id="PTHR19136">
    <property type="entry name" value="MOLYBDENUM COFACTOR GUANYLYLTRANSFERASE"/>
    <property type="match status" value="1"/>
</dbReference>
<evidence type="ECO:0000313" key="3">
    <source>
        <dbReference type="EMBL" id="TBW22124.1"/>
    </source>
</evidence>
<evidence type="ECO:0000256" key="1">
    <source>
        <dbReference type="ARBA" id="ARBA00022679"/>
    </source>
</evidence>
<proteinExistence type="predicted"/>
<dbReference type="Pfam" id="PF12804">
    <property type="entry name" value="NTP_transf_3"/>
    <property type="match status" value="1"/>
</dbReference>
<keyword evidence="1" id="KW-0808">Transferase</keyword>
<gene>
    <name evidence="3" type="ORF">EZJ44_04675</name>
</gene>
<feature type="domain" description="MobA-like NTP transferase" evidence="2">
    <location>
        <begin position="15"/>
        <end position="135"/>
    </location>
</feature>
<name>A0A4Q9V0H1_9ACTO</name>
<protein>
    <submittedName>
        <fullName evidence="3">Molybdopterin-guanine dinucleotide biosynthesis protein MobA</fullName>
    </submittedName>
</protein>
<sequence>MVTPSECISIVKGTIVLAGGTARRLGGVSKPDYPIAGTRLLDILFDELKRAGYNGIISVVGPPELSVPPNAILTLEDPPFGGPLAGIAAGVHSLSSLSDDDAVFLTTCDAPLSPRLLPDLTAVLHQSSDQSFVCDGVVPASNESSASTYHGALRTNAVIVPASKDDSVTPNRYGVNALQYTHGLYKMGALRRLPFQRNGSIRWGFASLHLETILDTRNDCFDVDTPESAAQLAQRLSS</sequence>
<dbReference type="PANTHER" id="PTHR19136:SF81">
    <property type="entry name" value="MOLYBDENUM COFACTOR GUANYLYLTRANSFERASE"/>
    <property type="match status" value="1"/>
</dbReference>
<keyword evidence="4" id="KW-1185">Reference proteome</keyword>
<dbReference type="EMBL" id="SJDT01000003">
    <property type="protein sequence ID" value="TBW22124.1"/>
    <property type="molecule type" value="Genomic_DNA"/>
</dbReference>
<comment type="caution">
    <text evidence="3">The sequence shown here is derived from an EMBL/GenBank/DDBJ whole genome shotgun (WGS) entry which is preliminary data.</text>
</comment>
<dbReference type="AlphaFoldDB" id="A0A4Q9V0H1"/>
<dbReference type="Proteomes" id="UP000293036">
    <property type="component" value="Unassembled WGS sequence"/>
</dbReference>
<dbReference type="SUPFAM" id="SSF53448">
    <property type="entry name" value="Nucleotide-diphospho-sugar transferases"/>
    <property type="match status" value="1"/>
</dbReference>
<dbReference type="GO" id="GO:0016779">
    <property type="term" value="F:nucleotidyltransferase activity"/>
    <property type="evidence" value="ECO:0007669"/>
    <property type="project" value="UniProtKB-ARBA"/>
</dbReference>
<reference evidence="3 4" key="1">
    <citation type="submission" date="2019-02" db="EMBL/GenBank/DDBJ databases">
        <title>Arcanobacterium bovis sp. nov., isolated from the milk of a cow with mastitis.</title>
        <authorList>
            <person name="Sammra O."/>
            <person name="Foster G."/>
            <person name="Hassan A."/>
            <person name="Alssahen M."/>
            <person name="Laemmler C."/>
            <person name="Borowiak M."/>
            <person name="Malorny B."/>
            <person name="Abdulmawjood A."/>
        </authorList>
    </citation>
    <scope>NUCLEOTIDE SEQUENCE [LARGE SCALE GENOMIC DNA]</scope>
    <source>
        <strain evidence="3 4">C605018/01/1</strain>
    </source>
</reference>
<evidence type="ECO:0000313" key="4">
    <source>
        <dbReference type="Proteomes" id="UP000293036"/>
    </source>
</evidence>
<accession>A0A4Q9V0H1</accession>
<evidence type="ECO:0000259" key="2">
    <source>
        <dbReference type="Pfam" id="PF12804"/>
    </source>
</evidence>
<dbReference type="RefSeq" id="WP_131280715.1">
    <property type="nucleotide sequence ID" value="NZ_JBHSLR010000009.1"/>
</dbReference>
<dbReference type="OrthoDB" id="4408226at2"/>
<dbReference type="InterPro" id="IPR029044">
    <property type="entry name" value="Nucleotide-diphossugar_trans"/>
</dbReference>
<organism evidence="3 4">
    <name type="scientific">Arcanobacterium bovis</name>
    <dbReference type="NCBI Taxonomy" id="2529275"/>
    <lineage>
        <taxon>Bacteria</taxon>
        <taxon>Bacillati</taxon>
        <taxon>Actinomycetota</taxon>
        <taxon>Actinomycetes</taxon>
        <taxon>Actinomycetales</taxon>
        <taxon>Actinomycetaceae</taxon>
        <taxon>Arcanobacterium</taxon>
    </lineage>
</organism>
<dbReference type="Gene3D" id="3.90.550.10">
    <property type="entry name" value="Spore Coat Polysaccharide Biosynthesis Protein SpsA, Chain A"/>
    <property type="match status" value="1"/>
</dbReference>